<dbReference type="GO" id="GO:0000976">
    <property type="term" value="F:transcription cis-regulatory region binding"/>
    <property type="evidence" value="ECO:0007669"/>
    <property type="project" value="TreeGrafter"/>
</dbReference>
<sequence>MQTATHAEFLKLCRKIGWKCTSQRLAVYEFLQGNHAHPDVDTVWFAVRSALPTITRESVYRILNEFTEMGIIGRLDHIDNARYDSRVGAHGHFICGQCGEISDFDWPEGAVIPPEMLSRGVSHMEIRLVGICRRCAAATGGSAPSQANDFPNNQPK</sequence>
<dbReference type="EMBL" id="JABAEW010000013">
    <property type="protein sequence ID" value="NMD86636.1"/>
    <property type="molecule type" value="Genomic_DNA"/>
</dbReference>
<feature type="binding site" evidence="7">
    <location>
        <position position="98"/>
    </location>
    <ligand>
        <name>Zn(2+)</name>
        <dbReference type="ChEBI" id="CHEBI:29105"/>
    </ligand>
</feature>
<dbReference type="GO" id="GO:0045892">
    <property type="term" value="P:negative regulation of DNA-templated transcription"/>
    <property type="evidence" value="ECO:0007669"/>
    <property type="project" value="TreeGrafter"/>
</dbReference>
<dbReference type="Gene3D" id="1.10.10.10">
    <property type="entry name" value="Winged helix-like DNA-binding domain superfamily/Winged helix DNA-binding domain"/>
    <property type="match status" value="1"/>
</dbReference>
<reference evidence="8 11" key="2">
    <citation type="submission" date="2020-04" db="EMBL/GenBank/DDBJ databases">
        <authorList>
            <person name="Hitch T.C.A."/>
            <person name="Wylensek D."/>
            <person name="Clavel T."/>
        </authorList>
    </citation>
    <scope>NUCLEOTIDE SEQUENCE [LARGE SCALE GENOMIC DNA]</scope>
    <source>
        <strain evidence="8 11">COR2-253-APC-1A</strain>
    </source>
</reference>
<keyword evidence="4" id="KW-0805">Transcription regulation</keyword>
<keyword evidence="2" id="KW-0678">Repressor</keyword>
<keyword evidence="3 7" id="KW-0862">Zinc</keyword>
<dbReference type="EMBL" id="QEKH01000012">
    <property type="protein sequence ID" value="PVY42081.1"/>
    <property type="molecule type" value="Genomic_DNA"/>
</dbReference>
<evidence type="ECO:0000256" key="2">
    <source>
        <dbReference type="ARBA" id="ARBA00022491"/>
    </source>
</evidence>
<dbReference type="RefSeq" id="WP_116883920.1">
    <property type="nucleotide sequence ID" value="NZ_CABMMC010000025.1"/>
</dbReference>
<evidence type="ECO:0000256" key="7">
    <source>
        <dbReference type="PIRSR" id="PIRSR602481-1"/>
    </source>
</evidence>
<evidence type="ECO:0000256" key="1">
    <source>
        <dbReference type="ARBA" id="ARBA00007957"/>
    </source>
</evidence>
<dbReference type="GeneID" id="78295228"/>
<dbReference type="GO" id="GO:0003700">
    <property type="term" value="F:DNA-binding transcription factor activity"/>
    <property type="evidence" value="ECO:0007669"/>
    <property type="project" value="InterPro"/>
</dbReference>
<dbReference type="InterPro" id="IPR036388">
    <property type="entry name" value="WH-like_DNA-bd_sf"/>
</dbReference>
<feature type="binding site" evidence="7">
    <location>
        <position position="135"/>
    </location>
    <ligand>
        <name>Zn(2+)</name>
        <dbReference type="ChEBI" id="CHEBI:29105"/>
    </ligand>
</feature>
<comment type="cofactor">
    <cofactor evidence="7">
        <name>Zn(2+)</name>
        <dbReference type="ChEBI" id="CHEBI:29105"/>
    </cofactor>
    <text evidence="7">Binds 1 zinc ion per subunit.</text>
</comment>
<feature type="binding site" evidence="7">
    <location>
        <position position="132"/>
    </location>
    <ligand>
        <name>Zn(2+)</name>
        <dbReference type="ChEBI" id="CHEBI:29105"/>
    </ligand>
</feature>
<dbReference type="InterPro" id="IPR043135">
    <property type="entry name" value="Fur_C"/>
</dbReference>
<comment type="similarity">
    <text evidence="1">Belongs to the Fur family.</text>
</comment>
<dbReference type="InterPro" id="IPR036390">
    <property type="entry name" value="WH_DNA-bd_sf"/>
</dbReference>
<evidence type="ECO:0000256" key="4">
    <source>
        <dbReference type="ARBA" id="ARBA00023015"/>
    </source>
</evidence>
<dbReference type="Proteomes" id="UP000245959">
    <property type="component" value="Unassembled WGS sequence"/>
</dbReference>
<dbReference type="GO" id="GO:0008270">
    <property type="term" value="F:zinc ion binding"/>
    <property type="evidence" value="ECO:0007669"/>
    <property type="project" value="TreeGrafter"/>
</dbReference>
<keyword evidence="7" id="KW-0479">Metal-binding</keyword>
<dbReference type="AlphaFoldDB" id="A0A2U1B0H0"/>
<gene>
    <name evidence="9" type="ORF">C8D82_11278</name>
    <name evidence="8" type="ORF">HF882_08585</name>
</gene>
<keyword evidence="10" id="KW-1185">Reference proteome</keyword>
<organism evidence="9 10">
    <name type="scientific">Victivallis vadensis</name>
    <dbReference type="NCBI Taxonomy" id="172901"/>
    <lineage>
        <taxon>Bacteria</taxon>
        <taxon>Pseudomonadati</taxon>
        <taxon>Lentisphaerota</taxon>
        <taxon>Lentisphaeria</taxon>
        <taxon>Victivallales</taxon>
        <taxon>Victivallaceae</taxon>
        <taxon>Victivallis</taxon>
    </lineage>
</organism>
<dbReference type="Gene3D" id="3.30.1490.190">
    <property type="match status" value="1"/>
</dbReference>
<dbReference type="Proteomes" id="UP000576225">
    <property type="component" value="Unassembled WGS sequence"/>
</dbReference>
<dbReference type="PANTHER" id="PTHR33202:SF8">
    <property type="entry name" value="PEROXIDE-RESPONSIVE REPRESSOR PERR"/>
    <property type="match status" value="1"/>
</dbReference>
<comment type="caution">
    <text evidence="9">The sequence shown here is derived from an EMBL/GenBank/DDBJ whole genome shotgun (WGS) entry which is preliminary data.</text>
</comment>
<accession>A0A2U1B0H0</accession>
<evidence type="ECO:0000256" key="6">
    <source>
        <dbReference type="ARBA" id="ARBA00023163"/>
    </source>
</evidence>
<evidence type="ECO:0000313" key="9">
    <source>
        <dbReference type="EMBL" id="PVY42081.1"/>
    </source>
</evidence>
<dbReference type="Pfam" id="PF01475">
    <property type="entry name" value="FUR"/>
    <property type="match status" value="1"/>
</dbReference>
<dbReference type="GO" id="GO:1900376">
    <property type="term" value="P:regulation of secondary metabolite biosynthetic process"/>
    <property type="evidence" value="ECO:0007669"/>
    <property type="project" value="TreeGrafter"/>
</dbReference>
<keyword evidence="5" id="KW-0238">DNA-binding</keyword>
<evidence type="ECO:0000256" key="3">
    <source>
        <dbReference type="ARBA" id="ARBA00022833"/>
    </source>
</evidence>
<keyword evidence="6" id="KW-0804">Transcription</keyword>
<reference evidence="9 10" key="1">
    <citation type="submission" date="2018-04" db="EMBL/GenBank/DDBJ databases">
        <title>Genomic Encyclopedia of Type Strains, Phase IV (KMG-IV): sequencing the most valuable type-strain genomes for metagenomic binning, comparative biology and taxonomic classification.</title>
        <authorList>
            <person name="Goeker M."/>
        </authorList>
    </citation>
    <scope>NUCLEOTIDE SEQUENCE [LARGE SCALE GENOMIC DNA]</scope>
    <source>
        <strain evidence="9 10">DSM 14823</strain>
    </source>
</reference>
<dbReference type="SUPFAM" id="SSF46785">
    <property type="entry name" value="Winged helix' DNA-binding domain"/>
    <property type="match status" value="1"/>
</dbReference>
<evidence type="ECO:0000313" key="10">
    <source>
        <dbReference type="Proteomes" id="UP000245959"/>
    </source>
</evidence>
<dbReference type="InterPro" id="IPR002481">
    <property type="entry name" value="FUR"/>
</dbReference>
<dbReference type="PANTHER" id="PTHR33202">
    <property type="entry name" value="ZINC UPTAKE REGULATION PROTEIN"/>
    <property type="match status" value="1"/>
</dbReference>
<evidence type="ECO:0000313" key="11">
    <source>
        <dbReference type="Proteomes" id="UP000576225"/>
    </source>
</evidence>
<evidence type="ECO:0000313" key="8">
    <source>
        <dbReference type="EMBL" id="NMD86636.1"/>
    </source>
</evidence>
<feature type="binding site" evidence="7">
    <location>
        <position position="95"/>
    </location>
    <ligand>
        <name>Zn(2+)</name>
        <dbReference type="ChEBI" id="CHEBI:29105"/>
    </ligand>
</feature>
<name>A0A2U1B0H0_9BACT</name>
<dbReference type="OrthoDB" id="8659436at2"/>
<proteinExistence type="inferred from homology"/>
<evidence type="ECO:0000256" key="5">
    <source>
        <dbReference type="ARBA" id="ARBA00023125"/>
    </source>
</evidence>
<dbReference type="CDD" id="cd07153">
    <property type="entry name" value="Fur_like"/>
    <property type="match status" value="1"/>
</dbReference>
<protein>
    <submittedName>
        <fullName evidence="9">Fur family peroxide stress response transcriptional regulator</fullName>
    </submittedName>
    <submittedName>
        <fullName evidence="8">Transcriptional repressor</fullName>
    </submittedName>
</protein>